<dbReference type="InterPro" id="IPR002033">
    <property type="entry name" value="TatC"/>
</dbReference>
<feature type="region of interest" description="Disordered" evidence="6">
    <location>
        <begin position="253"/>
        <end position="291"/>
    </location>
</feature>
<evidence type="ECO:0000256" key="4">
    <source>
        <dbReference type="ARBA" id="ARBA00023136"/>
    </source>
</evidence>
<evidence type="ECO:0000256" key="5">
    <source>
        <dbReference type="HAMAP-Rule" id="MF_00902"/>
    </source>
</evidence>
<keyword evidence="5" id="KW-0813">Transport</keyword>
<accession>A0ABU5ZEI7</accession>
<keyword evidence="8" id="KW-1185">Reference proteome</keyword>
<evidence type="ECO:0000256" key="3">
    <source>
        <dbReference type="ARBA" id="ARBA00022989"/>
    </source>
</evidence>
<comment type="caution">
    <text evidence="7">The sequence shown here is derived from an EMBL/GenBank/DDBJ whole genome shotgun (WGS) entry which is preliminary data.</text>
</comment>
<feature type="transmembrane region" description="Helical" evidence="5">
    <location>
        <begin position="213"/>
        <end position="232"/>
    </location>
</feature>
<dbReference type="EMBL" id="JAYJLD010000004">
    <property type="protein sequence ID" value="MEB3100915.1"/>
    <property type="molecule type" value="Genomic_DNA"/>
</dbReference>
<keyword evidence="5" id="KW-1003">Cell membrane</keyword>
<evidence type="ECO:0000313" key="8">
    <source>
        <dbReference type="Proteomes" id="UP001310386"/>
    </source>
</evidence>
<dbReference type="Pfam" id="PF00902">
    <property type="entry name" value="TatC"/>
    <property type="match status" value="1"/>
</dbReference>
<reference evidence="7" key="1">
    <citation type="submission" date="2023-12" db="EMBL/GenBank/DDBJ databases">
        <title>Fervidustalea candida gen. nov., sp. nov., a novel member of the family Paenibacillaceae isolated from a geothermal area.</title>
        <authorList>
            <person name="Li W.-J."/>
            <person name="Jiao J.-Y."/>
            <person name="Chen Y."/>
        </authorList>
    </citation>
    <scope>NUCLEOTIDE SEQUENCE</scope>
    <source>
        <strain evidence="7">SYSU GA230002</strain>
    </source>
</reference>
<keyword evidence="4 5" id="KW-0472">Membrane</keyword>
<keyword evidence="3 5" id="KW-1133">Transmembrane helix</keyword>
<sequence>MNPLEINSMSLIDHLGELRKRIIWVLVVFVVMTIVGLIFAEPIINFLKNDAPVKGLEWNAFSPWDAIRIYMQFAFATAVAVTLPVLMYHVWAFVKPGLHASEQKATLMYIPFAMLLIVVGFLFSYFVVFPMAMLFTDLMTKRLQIKQTYGIAQYFTFMFNIIIPVSLLFELPIVVMFLTKIRILNPMRLHKLRRYAYVLLLIIGAIITPPDVVSAIIVTIPLIVLYEFSVFLSRIIYRKQLAADQAFEAEYGQTKMQPENKEVGTDASTAAGTEAGEGNEPNDSADEEKSE</sequence>
<keyword evidence="5" id="KW-0811">Translocation</keyword>
<feature type="compositionally biased region" description="Low complexity" evidence="6">
    <location>
        <begin position="265"/>
        <end position="279"/>
    </location>
</feature>
<dbReference type="PANTHER" id="PTHR30371">
    <property type="entry name" value="SEC-INDEPENDENT PROTEIN TRANSLOCASE PROTEIN TATC"/>
    <property type="match status" value="1"/>
</dbReference>
<feature type="transmembrane region" description="Helical" evidence="5">
    <location>
        <begin position="191"/>
        <end position="207"/>
    </location>
</feature>
<dbReference type="PANTHER" id="PTHR30371:SF0">
    <property type="entry name" value="SEC-INDEPENDENT PROTEIN TRANSLOCASE PROTEIN TATC, CHLOROPLASTIC-RELATED"/>
    <property type="match status" value="1"/>
</dbReference>
<evidence type="ECO:0000256" key="6">
    <source>
        <dbReference type="SAM" id="MobiDB-lite"/>
    </source>
</evidence>
<comment type="function">
    <text evidence="5">Part of the twin-arginine translocation (Tat) system that transports large folded proteins containing a characteristic twin-arginine motif in their signal peptide across membranes.</text>
</comment>
<gene>
    <name evidence="5 7" type="primary">tatC</name>
    <name evidence="7" type="ORF">VF724_04490</name>
</gene>
<keyword evidence="2 5" id="KW-0812">Transmembrane</keyword>
<dbReference type="NCBIfam" id="TIGR00945">
    <property type="entry name" value="tatC"/>
    <property type="match status" value="1"/>
</dbReference>
<name>A0ABU5ZEI7_9BACL</name>
<feature type="transmembrane region" description="Helical" evidence="5">
    <location>
        <begin position="21"/>
        <end position="40"/>
    </location>
</feature>
<dbReference type="Proteomes" id="UP001310386">
    <property type="component" value="Unassembled WGS sequence"/>
</dbReference>
<dbReference type="PROSITE" id="PS01218">
    <property type="entry name" value="TATC"/>
    <property type="match status" value="1"/>
</dbReference>
<evidence type="ECO:0000256" key="2">
    <source>
        <dbReference type="ARBA" id="ARBA00022692"/>
    </source>
</evidence>
<dbReference type="PRINTS" id="PR01840">
    <property type="entry name" value="TATCFAMILY"/>
</dbReference>
<protein>
    <recommendedName>
        <fullName evidence="5">Sec-independent protein translocase protein TatC</fullName>
    </recommendedName>
</protein>
<keyword evidence="5" id="KW-0653">Protein transport</keyword>
<comment type="similarity">
    <text evidence="5">Belongs to the TatC family.</text>
</comment>
<comment type="subunit">
    <text evidence="5">Forms a complex with TatA.</text>
</comment>
<evidence type="ECO:0000313" key="7">
    <source>
        <dbReference type="EMBL" id="MEB3100915.1"/>
    </source>
</evidence>
<feature type="transmembrane region" description="Helical" evidence="5">
    <location>
        <begin position="106"/>
        <end position="134"/>
    </location>
</feature>
<feature type="transmembrane region" description="Helical" evidence="5">
    <location>
        <begin position="154"/>
        <end position="179"/>
    </location>
</feature>
<dbReference type="HAMAP" id="MF_00902">
    <property type="entry name" value="TatC"/>
    <property type="match status" value="1"/>
</dbReference>
<proteinExistence type="inferred from homology"/>
<evidence type="ECO:0000256" key="1">
    <source>
        <dbReference type="ARBA" id="ARBA00004141"/>
    </source>
</evidence>
<organism evidence="7 8">
    <name type="scientific">Ferviditalea candida</name>
    <dbReference type="NCBI Taxonomy" id="3108399"/>
    <lineage>
        <taxon>Bacteria</taxon>
        <taxon>Bacillati</taxon>
        <taxon>Bacillota</taxon>
        <taxon>Bacilli</taxon>
        <taxon>Bacillales</taxon>
        <taxon>Paenibacillaceae</taxon>
        <taxon>Ferviditalea</taxon>
    </lineage>
</organism>
<comment type="subcellular location">
    <subcellularLocation>
        <location evidence="5">Cell membrane</location>
        <topology evidence="5">Multi-pass membrane protein</topology>
    </subcellularLocation>
    <subcellularLocation>
        <location evidence="1">Membrane</location>
        <topology evidence="1">Multi-pass membrane protein</topology>
    </subcellularLocation>
</comment>
<feature type="transmembrane region" description="Helical" evidence="5">
    <location>
        <begin position="69"/>
        <end position="94"/>
    </location>
</feature>
<dbReference type="InterPro" id="IPR019820">
    <property type="entry name" value="Sec-indep_translocase_CS"/>
</dbReference>